<dbReference type="CDD" id="cd04723">
    <property type="entry name" value="HisA_HisF"/>
    <property type="match status" value="1"/>
</dbReference>
<dbReference type="InterPro" id="IPR044524">
    <property type="entry name" value="Isoase_HisA-like"/>
</dbReference>
<evidence type="ECO:0000256" key="4">
    <source>
        <dbReference type="ARBA" id="ARBA00029440"/>
    </source>
</evidence>
<dbReference type="Gene3D" id="3.20.20.70">
    <property type="entry name" value="Aldolase class I"/>
    <property type="match status" value="1"/>
</dbReference>
<dbReference type="Pfam" id="PF00977">
    <property type="entry name" value="His_biosynth"/>
    <property type="match status" value="1"/>
</dbReference>
<evidence type="ECO:0000256" key="1">
    <source>
        <dbReference type="ARBA" id="ARBA00009667"/>
    </source>
</evidence>
<dbReference type="InterPro" id="IPR011060">
    <property type="entry name" value="RibuloseP-bd_barrel"/>
</dbReference>
<evidence type="ECO:0000256" key="5">
    <source>
        <dbReference type="RuleBase" id="RU003657"/>
    </source>
</evidence>
<evidence type="ECO:0000313" key="6">
    <source>
        <dbReference type="EMBL" id="QDU41890.1"/>
    </source>
</evidence>
<dbReference type="PANTHER" id="PTHR43090:SF2">
    <property type="entry name" value="1-(5-PHOSPHORIBOSYL)-5-[(5-PHOSPHORIBOSYLAMINO)METHYLIDENEAMINO] IMIDAZOLE-4-CARBOXAMIDE ISOMERASE"/>
    <property type="match status" value="1"/>
</dbReference>
<dbReference type="PANTHER" id="PTHR43090">
    <property type="entry name" value="1-(5-PHOSPHORIBOSYL)-5-[(5-PHOSPHORIBOSYLAMINO)METHYLIDENEAMINO] IMIDAZOLE-4-CARBOXAMIDE ISOMERASE"/>
    <property type="match status" value="1"/>
</dbReference>
<dbReference type="GO" id="GO:0000105">
    <property type="term" value="P:L-histidine biosynthetic process"/>
    <property type="evidence" value="ECO:0007669"/>
    <property type="project" value="UniProtKB-KW"/>
</dbReference>
<protein>
    <submittedName>
        <fullName evidence="6">1-(5-phosphoribosyl)-5-[(5-phosphoribosylamino)methylideneamino] imidazole-4-carboxamide isomerase</fullName>
        <ecNumber evidence="6">5.3.1.16</ecNumber>
    </submittedName>
</protein>
<name>A0A517ZHD6_9PLAN</name>
<dbReference type="InterPro" id="IPR013785">
    <property type="entry name" value="Aldolase_TIM"/>
</dbReference>
<dbReference type="KEGG" id="sdyn:Mal52_03450"/>
<dbReference type="EC" id="5.3.1.16" evidence="6"/>
<dbReference type="InterPro" id="IPR006062">
    <property type="entry name" value="His_biosynth"/>
</dbReference>
<dbReference type="Proteomes" id="UP000319383">
    <property type="component" value="Chromosome"/>
</dbReference>
<accession>A0A517ZHD6</accession>
<dbReference type="EMBL" id="CP036276">
    <property type="protein sequence ID" value="QDU41890.1"/>
    <property type="molecule type" value="Genomic_DNA"/>
</dbReference>
<dbReference type="GO" id="GO:0000162">
    <property type="term" value="P:L-tryptophan biosynthetic process"/>
    <property type="evidence" value="ECO:0007669"/>
    <property type="project" value="TreeGrafter"/>
</dbReference>
<gene>
    <name evidence="6" type="primary">hisA_1</name>
    <name evidence="6" type="ORF">Mal52_03450</name>
</gene>
<keyword evidence="6" id="KW-0413">Isomerase</keyword>
<dbReference type="GO" id="GO:0005737">
    <property type="term" value="C:cytoplasm"/>
    <property type="evidence" value="ECO:0007669"/>
    <property type="project" value="TreeGrafter"/>
</dbReference>
<keyword evidence="7" id="KW-1185">Reference proteome</keyword>
<keyword evidence="2 5" id="KW-0028">Amino-acid biosynthesis</keyword>
<sequence length="244" mass="26248">MQIIPVLDILDGNVVRGVAGRRDEYQPVESVLAAGANPLDIARGYRDALGLKRLYLADLDAIMHGRPNRKLWKKLVDDGFEILVDAGVKTIADAQQVYASGATAAIVALETSPSRELLAELCTQYGPPRVIFSLDLKQGRPLGTLDQWQNPAPFDLAVEAVSLGVEQMIVLDLAWVGTGEGLATEELCRRLLERFTQLQVITGGGIRGPGDLPVVQATGVHGLLLASALHSGRIDRAALDAWRA</sequence>
<evidence type="ECO:0000256" key="3">
    <source>
        <dbReference type="ARBA" id="ARBA00023102"/>
    </source>
</evidence>
<organism evidence="6 7">
    <name type="scientific">Symmachiella dynata</name>
    <dbReference type="NCBI Taxonomy" id="2527995"/>
    <lineage>
        <taxon>Bacteria</taxon>
        <taxon>Pseudomonadati</taxon>
        <taxon>Planctomycetota</taxon>
        <taxon>Planctomycetia</taxon>
        <taxon>Planctomycetales</taxon>
        <taxon>Planctomycetaceae</taxon>
        <taxon>Symmachiella</taxon>
    </lineage>
</organism>
<proteinExistence type="inferred from homology"/>
<dbReference type="RefSeq" id="WP_197534592.1">
    <property type="nucleotide sequence ID" value="NZ_CP036276.1"/>
</dbReference>
<dbReference type="AlphaFoldDB" id="A0A517ZHD6"/>
<evidence type="ECO:0000256" key="2">
    <source>
        <dbReference type="ARBA" id="ARBA00022605"/>
    </source>
</evidence>
<keyword evidence="3 5" id="KW-0368">Histidine biosynthesis</keyword>
<evidence type="ECO:0000313" key="7">
    <source>
        <dbReference type="Proteomes" id="UP000319383"/>
    </source>
</evidence>
<reference evidence="6 7" key="1">
    <citation type="submission" date="2019-02" db="EMBL/GenBank/DDBJ databases">
        <title>Deep-cultivation of Planctomycetes and their phenomic and genomic characterization uncovers novel biology.</title>
        <authorList>
            <person name="Wiegand S."/>
            <person name="Jogler M."/>
            <person name="Boedeker C."/>
            <person name="Pinto D."/>
            <person name="Vollmers J."/>
            <person name="Rivas-Marin E."/>
            <person name="Kohn T."/>
            <person name="Peeters S.H."/>
            <person name="Heuer A."/>
            <person name="Rast P."/>
            <person name="Oberbeckmann S."/>
            <person name="Bunk B."/>
            <person name="Jeske O."/>
            <person name="Meyerdierks A."/>
            <person name="Storesund J.E."/>
            <person name="Kallscheuer N."/>
            <person name="Luecker S."/>
            <person name="Lage O.M."/>
            <person name="Pohl T."/>
            <person name="Merkel B.J."/>
            <person name="Hornburger P."/>
            <person name="Mueller R.-W."/>
            <person name="Bruemmer F."/>
            <person name="Labrenz M."/>
            <person name="Spormann A.M."/>
            <person name="Op den Camp H."/>
            <person name="Overmann J."/>
            <person name="Amann R."/>
            <person name="Jetten M.S.M."/>
            <person name="Mascher T."/>
            <person name="Medema M.H."/>
            <person name="Devos D.P."/>
            <person name="Kaster A.-K."/>
            <person name="Ovreas L."/>
            <person name="Rohde M."/>
            <person name="Galperin M.Y."/>
            <person name="Jogler C."/>
        </authorList>
    </citation>
    <scope>NUCLEOTIDE SEQUENCE [LARGE SCALE GENOMIC DNA]</scope>
    <source>
        <strain evidence="6 7">Mal52</strain>
    </source>
</reference>
<dbReference type="SUPFAM" id="SSF51366">
    <property type="entry name" value="Ribulose-phoshate binding barrel"/>
    <property type="match status" value="1"/>
</dbReference>
<dbReference type="GO" id="GO:0003949">
    <property type="term" value="F:1-(5-phosphoribosyl)-5-[(5-phosphoribosylamino)methylideneamino]imidazole-4-carboxamide isomerase activity"/>
    <property type="evidence" value="ECO:0007669"/>
    <property type="project" value="UniProtKB-EC"/>
</dbReference>
<comment type="similarity">
    <text evidence="1 5">Belongs to the HisA/HisF family.</text>
</comment>
<comment type="pathway">
    <text evidence="4">Amino-acid biosynthesis.</text>
</comment>